<dbReference type="PANTHER" id="PTHR45138">
    <property type="entry name" value="REGULATORY COMPONENTS OF SENSORY TRANSDUCTION SYSTEM"/>
    <property type="match status" value="1"/>
</dbReference>
<feature type="transmembrane region" description="Helical" evidence="1">
    <location>
        <begin position="140"/>
        <end position="160"/>
    </location>
</feature>
<dbReference type="EMBL" id="CP113864">
    <property type="protein sequence ID" value="WAM32736.1"/>
    <property type="molecule type" value="Genomic_DNA"/>
</dbReference>
<feature type="transmembrane region" description="Helical" evidence="1">
    <location>
        <begin position="12"/>
        <end position="29"/>
    </location>
</feature>
<feature type="transmembrane region" description="Helical" evidence="1">
    <location>
        <begin position="36"/>
        <end position="57"/>
    </location>
</feature>
<protein>
    <submittedName>
        <fullName evidence="3">GGDEF domain-containing protein</fullName>
    </submittedName>
</protein>
<reference evidence="3" key="1">
    <citation type="submission" date="2022-12" db="EMBL/GenBank/DDBJ databases">
        <authorList>
            <person name="Bing R.G."/>
            <person name="Willard D.J."/>
            <person name="Manesh M.J.H."/>
            <person name="Laemthong T."/>
            <person name="Crosby J.R."/>
            <person name="Kelly R.M."/>
        </authorList>
    </citation>
    <scope>NUCLEOTIDE SEQUENCE</scope>
    <source>
        <strain evidence="3">DSM 8991</strain>
    </source>
</reference>
<organism evidence="3 4">
    <name type="scientific">Caldicellulosiruptor naganoensis</name>
    <dbReference type="NCBI Taxonomy" id="29324"/>
    <lineage>
        <taxon>Bacteria</taxon>
        <taxon>Bacillati</taxon>
        <taxon>Bacillota</taxon>
        <taxon>Bacillota incertae sedis</taxon>
        <taxon>Caldicellulosiruptorales</taxon>
        <taxon>Caldicellulosiruptoraceae</taxon>
        <taxon>Caldicellulosiruptor</taxon>
    </lineage>
</organism>
<dbReference type="SMART" id="SM00267">
    <property type="entry name" value="GGDEF"/>
    <property type="match status" value="1"/>
</dbReference>
<gene>
    <name evidence="3" type="ORF">OTJ99_002103</name>
</gene>
<keyword evidence="1" id="KW-0812">Transmembrane</keyword>
<feature type="transmembrane region" description="Helical" evidence="1">
    <location>
        <begin position="101"/>
        <end position="120"/>
    </location>
</feature>
<dbReference type="InterPro" id="IPR029787">
    <property type="entry name" value="Nucleotide_cyclase"/>
</dbReference>
<dbReference type="PROSITE" id="PS50887">
    <property type="entry name" value="GGDEF"/>
    <property type="match status" value="1"/>
</dbReference>
<feature type="domain" description="GGDEF" evidence="2">
    <location>
        <begin position="424"/>
        <end position="551"/>
    </location>
</feature>
<accession>A0ABY7BMG1</accession>
<keyword evidence="1" id="KW-1133">Transmembrane helix</keyword>
<dbReference type="Proteomes" id="UP001164745">
    <property type="component" value="Chromosome"/>
</dbReference>
<evidence type="ECO:0000313" key="4">
    <source>
        <dbReference type="Proteomes" id="UP001164745"/>
    </source>
</evidence>
<proteinExistence type="predicted"/>
<evidence type="ECO:0000259" key="2">
    <source>
        <dbReference type="PROSITE" id="PS50887"/>
    </source>
</evidence>
<name>A0ABY7BMG1_9FIRM</name>
<dbReference type="PANTHER" id="PTHR45138:SF6">
    <property type="entry name" value="DIGUANYLATE CYCLASE DGCN"/>
    <property type="match status" value="1"/>
</dbReference>
<feature type="transmembrane region" description="Helical" evidence="1">
    <location>
        <begin position="69"/>
        <end position="89"/>
    </location>
</feature>
<dbReference type="Gene3D" id="3.30.70.270">
    <property type="match status" value="1"/>
</dbReference>
<dbReference type="InterPro" id="IPR050469">
    <property type="entry name" value="Diguanylate_Cyclase"/>
</dbReference>
<keyword evidence="1" id="KW-0472">Membrane</keyword>
<feature type="transmembrane region" description="Helical" evidence="1">
    <location>
        <begin position="195"/>
        <end position="218"/>
    </location>
</feature>
<dbReference type="InterPro" id="IPR000160">
    <property type="entry name" value="GGDEF_dom"/>
</dbReference>
<keyword evidence="4" id="KW-1185">Reference proteome</keyword>
<evidence type="ECO:0000313" key="3">
    <source>
        <dbReference type="EMBL" id="WAM32736.1"/>
    </source>
</evidence>
<feature type="transmembrane region" description="Helical" evidence="1">
    <location>
        <begin position="172"/>
        <end position="189"/>
    </location>
</feature>
<sequence length="551" mass="63869">MVKFYLYKSFEIVGLVAITGIFIISLTLGNELKNTLLYNFGKIFLSLTALKFIYVLSLSREVIDNVDSLQGMAFLNLFIKLLIVYSLIFSSLFGERIKYVLARYSIPINIILVLFGLWALESINNSKEQLFLTSPTVGIILYKFCRILVIIGIIISVVLFITNANLRQLKSLKVFLILFAISEGILPAAKRSGIVFVEVVQNLAFLYLFIAIFLNITLRQFRFLRQLSMFSREVLEEKLDLKKSFDLLVDFIYEIYSKIFSKICFYYCQDQDNFILVTTKGEDDKKVDKKERKLKVNREYFDMAKNIQVLSISRLNEIGEFENDKNFSFLHRYKNAVVVPVYRQNQIIALLICYTSIKRFKLNTEIEDGLLIFKNFSQALLAQIERIEKIKNLSAEDELTGLYTRRYFIKELIMESLSCDRYGGKFCLAFFDMDNLKLLNDFYGHAVGDKAIKMIARIIKDNIRKTDVPARFGGDEFAVIFKNCSKEAIEDRIKNIKKLIEEESENQLPIKIKVSCGVAVYPDDTQSLDELLKIADMRMYEEKLKNKGEIK</sequence>
<dbReference type="NCBIfam" id="TIGR00254">
    <property type="entry name" value="GGDEF"/>
    <property type="match status" value="1"/>
</dbReference>
<dbReference type="InterPro" id="IPR043128">
    <property type="entry name" value="Rev_trsase/Diguanyl_cyclase"/>
</dbReference>
<dbReference type="CDD" id="cd01949">
    <property type="entry name" value="GGDEF"/>
    <property type="match status" value="1"/>
</dbReference>
<dbReference type="SUPFAM" id="SSF55073">
    <property type="entry name" value="Nucleotide cyclase"/>
    <property type="match status" value="1"/>
</dbReference>
<evidence type="ECO:0000256" key="1">
    <source>
        <dbReference type="SAM" id="Phobius"/>
    </source>
</evidence>
<dbReference type="Pfam" id="PF00990">
    <property type="entry name" value="GGDEF"/>
    <property type="match status" value="1"/>
</dbReference>